<accession>A0A5P1EI03</accession>
<dbReference type="GO" id="GO:0031209">
    <property type="term" value="C:SCAR complex"/>
    <property type="evidence" value="ECO:0007669"/>
    <property type="project" value="TreeGrafter"/>
</dbReference>
<protein>
    <submittedName>
        <fullName evidence="3">Uncharacterized protein</fullName>
    </submittedName>
</protein>
<dbReference type="InterPro" id="IPR019137">
    <property type="entry name" value="Nck-associated_protein-1"/>
</dbReference>
<evidence type="ECO:0000313" key="3">
    <source>
        <dbReference type="EMBL" id="ONK65568.1"/>
    </source>
</evidence>
<feature type="region of interest" description="Disordered" evidence="2">
    <location>
        <begin position="1"/>
        <end position="38"/>
    </location>
</feature>
<dbReference type="GO" id="GO:0016477">
    <property type="term" value="P:cell migration"/>
    <property type="evidence" value="ECO:0007669"/>
    <property type="project" value="TreeGrafter"/>
</dbReference>
<dbReference type="PANTHER" id="PTHR12093">
    <property type="entry name" value="NCK-ASSOCIATED PROTEIN 1"/>
    <property type="match status" value="1"/>
</dbReference>
<comment type="similarity">
    <text evidence="1">Belongs to the HEM-1/HEM-2 family.</text>
</comment>
<gene>
    <name evidence="3" type="ORF">A4U43_C07F38430</name>
</gene>
<dbReference type="OrthoDB" id="548214at2759"/>
<reference evidence="4" key="1">
    <citation type="journal article" date="2017" name="Nat. Commun.">
        <title>The asparagus genome sheds light on the origin and evolution of a young Y chromosome.</title>
        <authorList>
            <person name="Harkess A."/>
            <person name="Zhou J."/>
            <person name="Xu C."/>
            <person name="Bowers J.E."/>
            <person name="Van der Hulst R."/>
            <person name="Ayyampalayam S."/>
            <person name="Mercati F."/>
            <person name="Riccardi P."/>
            <person name="McKain M.R."/>
            <person name="Kakrana A."/>
            <person name="Tang H."/>
            <person name="Ray J."/>
            <person name="Groenendijk J."/>
            <person name="Arikit S."/>
            <person name="Mathioni S.M."/>
            <person name="Nakano M."/>
            <person name="Shan H."/>
            <person name="Telgmann-Rauber A."/>
            <person name="Kanno A."/>
            <person name="Yue Z."/>
            <person name="Chen H."/>
            <person name="Li W."/>
            <person name="Chen Y."/>
            <person name="Xu X."/>
            <person name="Zhang Y."/>
            <person name="Luo S."/>
            <person name="Chen H."/>
            <person name="Gao J."/>
            <person name="Mao Z."/>
            <person name="Pires J.C."/>
            <person name="Luo M."/>
            <person name="Kudrna D."/>
            <person name="Wing R.A."/>
            <person name="Meyers B.C."/>
            <person name="Yi K."/>
            <person name="Kong H."/>
            <person name="Lavrijsen P."/>
            <person name="Sunseri F."/>
            <person name="Falavigna A."/>
            <person name="Ye Y."/>
            <person name="Leebens-Mack J.H."/>
            <person name="Chen G."/>
        </authorList>
    </citation>
    <scope>NUCLEOTIDE SEQUENCE [LARGE SCALE GENOMIC DNA]</scope>
    <source>
        <strain evidence="4">cv. DH0086</strain>
    </source>
</reference>
<feature type="compositionally biased region" description="Basic and acidic residues" evidence="2">
    <location>
        <begin position="1"/>
        <end position="12"/>
    </location>
</feature>
<dbReference type="PANTHER" id="PTHR12093:SF10">
    <property type="entry name" value="MEMBRANE-ASSOCIATED PROTEIN HEM"/>
    <property type="match status" value="1"/>
</dbReference>
<feature type="region of interest" description="Disordered" evidence="2">
    <location>
        <begin position="1297"/>
        <end position="1352"/>
    </location>
</feature>
<keyword evidence="4" id="KW-1185">Reference proteome</keyword>
<proteinExistence type="inferred from homology"/>
<dbReference type="GO" id="GO:0030031">
    <property type="term" value="P:cell projection assembly"/>
    <property type="evidence" value="ECO:0007669"/>
    <property type="project" value="TreeGrafter"/>
</dbReference>
<sequence length="1352" mass="150851">MAKSLKSRDSDSMSRWSEYLNAEESSPSTSTPGSGAHQKGLHVESVVQLSKVAEGLLSKAYKLYRVLDSPDVASHTFSDAFWMAGVLPNFPRLCVLLSKRFPEHPNKLQLERADKVALDALNGSADGYLQNLEPWIGLLLDLMAFREQALRLILDLSSTVITLLPHQNSLILHAFMDLFCSFVRVNLFSDKIPRKMIIQVYNLLHSMSRGGRDCEFYHRLVQFVDSYDPPAKGLQEDLNFVSPRIGEVLEAVGPIIFLSTDTKKLRNEGFLSPFHPRYPDILTNSAHPMRAQDLANVTAYREWVLYGYLVCPDELLRVTSIDIAMVVLKENLVLTLFRDEYVLLHEEYQLYVLPRILESKKMAKSGRAKQKEADLEYNVAKQVEKMICEVQEQALVTCNAIHWERRILIKQEIGRMVLFFADQPSLLAPNIQMVFSALALAQCEIIWYFQHVGIASPKSKATRMVSIDVDAADPTIGFLLDGMDKLCGLVRKYIAAVKGYALSYLSSCAGRIRFLLGTPGMVALDLDATLRGLFQQVVHCLENIPKPQGESISAITCDLSDLRKHWLSILMIVTSSRSSINIRHLEKATVSTGKEGLLSEGNAAYNWSRCVDELEAQLSKHGSLKKLYFYHHHLTAVFRNTMFGPEGRPQHCCAWLGVASSFPECASTTVPEELSKIGRDAILYVESLIESIMGGLEGLINILDSEGGFGSLELQLLPEQAAIRMNNAMKLSNHSKSPKAFPGFPMPGQESYPENSNSVKMLEAAMQRLTNLCSVLNDMEPICVLNHVFVLREYMRDCILANFRRRLLTVLRTESGLQRPSIMESLIRRHISIIHLAEQHISMDLTEGIREVLLMEAFTGPVSILHKFEKPVDLQSGSAVEIICNWYIGNIVKDVSGAGIVYVPAHSCFKSSQHIGGYLAESFTSSSELKALIRIFGGYGFDKIDRTMREHVAALLNCINTSLRSNREALEAIAGCLNSGDRIERESNLKQILDMETLIDFCIQAGQTIAFRRNLVEAAGEVLAEKAPLIVSLLGGVAKQLPNDVPDKDEIKRLRKVADSVGVVDEHDTEWMHSIMEESGASTDSSWSLLPYLYATLMASNIWSTTSYNVHTGGFNNNVHCLARCINAVIAGSEFIRLERAEKQRASLSNGHAKEMVEPEMLSRVSVEASIKSAMQLYVKCASVIVLDSWSDNNRSHIIPKLIFLDNLCDISPYLPRSTLETHIPYAIFQSLYQQHYMSSSPVILPELLSQSPRQSPLISLTHASPAVRYNHHRGGESTPRSHAQDSAYFNAPAQQYHQDVGGEKQQRRRSGPLEYGPGRKVKFVEGSSSGGQGPSPLPRFAVSRSGPLLYK</sequence>
<feature type="compositionally biased region" description="Low complexity" evidence="2">
    <location>
        <begin position="22"/>
        <end position="36"/>
    </location>
</feature>
<dbReference type="Gramene" id="ONK65568">
    <property type="protein sequence ID" value="ONK65568"/>
    <property type="gene ID" value="A4U43_C07F38430"/>
</dbReference>
<organism evidence="3 4">
    <name type="scientific">Asparagus officinalis</name>
    <name type="common">Garden asparagus</name>
    <dbReference type="NCBI Taxonomy" id="4686"/>
    <lineage>
        <taxon>Eukaryota</taxon>
        <taxon>Viridiplantae</taxon>
        <taxon>Streptophyta</taxon>
        <taxon>Embryophyta</taxon>
        <taxon>Tracheophyta</taxon>
        <taxon>Spermatophyta</taxon>
        <taxon>Magnoliopsida</taxon>
        <taxon>Liliopsida</taxon>
        <taxon>Asparagales</taxon>
        <taxon>Asparagaceae</taxon>
        <taxon>Asparagoideae</taxon>
        <taxon>Asparagus</taxon>
    </lineage>
</organism>
<dbReference type="GO" id="GO:0030866">
    <property type="term" value="P:cortical actin cytoskeleton organization"/>
    <property type="evidence" value="ECO:0007669"/>
    <property type="project" value="TreeGrafter"/>
</dbReference>
<dbReference type="Pfam" id="PF09735">
    <property type="entry name" value="Nckap1"/>
    <property type="match status" value="1"/>
</dbReference>
<evidence type="ECO:0000313" key="4">
    <source>
        <dbReference type="Proteomes" id="UP000243459"/>
    </source>
</evidence>
<dbReference type="EMBL" id="CM007387">
    <property type="protein sequence ID" value="ONK65568.1"/>
    <property type="molecule type" value="Genomic_DNA"/>
</dbReference>
<evidence type="ECO:0000256" key="2">
    <source>
        <dbReference type="SAM" id="MobiDB-lite"/>
    </source>
</evidence>
<name>A0A5P1EI03_ASPOF</name>
<dbReference type="GO" id="GO:0000902">
    <property type="term" value="P:cell morphogenesis"/>
    <property type="evidence" value="ECO:0007669"/>
    <property type="project" value="TreeGrafter"/>
</dbReference>
<dbReference type="OMA" id="INVWEYT"/>
<evidence type="ECO:0000256" key="1">
    <source>
        <dbReference type="ARBA" id="ARBA00037947"/>
    </source>
</evidence>
<dbReference type="Proteomes" id="UP000243459">
    <property type="component" value="Chromosome 7"/>
</dbReference>